<evidence type="ECO:0000259" key="3">
    <source>
        <dbReference type="PROSITE" id="PS01124"/>
    </source>
</evidence>
<dbReference type="SUPFAM" id="SSF46689">
    <property type="entry name" value="Homeodomain-like"/>
    <property type="match status" value="2"/>
</dbReference>
<keyword evidence="2" id="KW-0804">Transcription</keyword>
<dbReference type="InterPro" id="IPR029062">
    <property type="entry name" value="Class_I_gatase-like"/>
</dbReference>
<organism evidence="4 5">
    <name type="scientific">Rhodococcus kronopolitis</name>
    <dbReference type="NCBI Taxonomy" id="1460226"/>
    <lineage>
        <taxon>Bacteria</taxon>
        <taxon>Bacillati</taxon>
        <taxon>Actinomycetota</taxon>
        <taxon>Actinomycetes</taxon>
        <taxon>Mycobacteriales</taxon>
        <taxon>Nocardiaceae</taxon>
        <taxon>Rhodococcus</taxon>
    </lineage>
</organism>
<dbReference type="InterPro" id="IPR009057">
    <property type="entry name" value="Homeodomain-like_sf"/>
</dbReference>
<dbReference type="RefSeq" id="WP_378414691.1">
    <property type="nucleotide sequence ID" value="NZ_JBHSFO010000002.1"/>
</dbReference>
<reference evidence="5" key="1">
    <citation type="journal article" date="2019" name="Int. J. Syst. Evol. Microbiol.">
        <title>The Global Catalogue of Microorganisms (GCM) 10K type strain sequencing project: providing services to taxonomists for standard genome sequencing and annotation.</title>
        <authorList>
            <consortium name="The Broad Institute Genomics Platform"/>
            <consortium name="The Broad Institute Genome Sequencing Center for Infectious Disease"/>
            <person name="Wu L."/>
            <person name="Ma J."/>
        </authorList>
    </citation>
    <scope>NUCLEOTIDE SEQUENCE [LARGE SCALE GENOMIC DNA]</scope>
    <source>
        <strain evidence="5">CCUG 54520</strain>
    </source>
</reference>
<evidence type="ECO:0000313" key="5">
    <source>
        <dbReference type="Proteomes" id="UP001595914"/>
    </source>
</evidence>
<dbReference type="Proteomes" id="UP001595914">
    <property type="component" value="Unassembled WGS sequence"/>
</dbReference>
<dbReference type="Pfam" id="PF12833">
    <property type="entry name" value="HTH_18"/>
    <property type="match status" value="1"/>
</dbReference>
<protein>
    <submittedName>
        <fullName evidence="4">GlxA family transcriptional regulator</fullName>
    </submittedName>
</protein>
<accession>A0ABV9FMI2</accession>
<sequence length="327" mass="35625">MRIGILAYEGCFAAEIFVFSDILRIANRVARQRGSADDPFEVSVIGASNSPVTAAGGFPIGVARWHHGFDLLVVPGFEFVPAEDTDTRLAGWALEVDFLRAAAARRTRIASVCVGAFLLGQAGALDGRRSTTSWLYAAQLGRRHPSTTVCVESLIVRDGHITTTAAFSASLDLATALVREHLGDEVATATARVTLVSENRTSQAPYIVESMVPTVGGPFADEVGRWLVEHLTEPYDLSRLAGEFHVSGRTLLRRFGAEAGRSPLAFLLEARVRAAKHLLAETDVPLGDIPRRIGYRDPGALRRMFLERVGISTAEYRRQFGRSRPRP</sequence>
<keyword evidence="5" id="KW-1185">Reference proteome</keyword>
<dbReference type="Gene3D" id="3.40.50.880">
    <property type="match status" value="1"/>
</dbReference>
<dbReference type="PANTHER" id="PTHR43130">
    <property type="entry name" value="ARAC-FAMILY TRANSCRIPTIONAL REGULATOR"/>
    <property type="match status" value="1"/>
</dbReference>
<comment type="caution">
    <text evidence="4">The sequence shown here is derived from an EMBL/GenBank/DDBJ whole genome shotgun (WGS) entry which is preliminary data.</text>
</comment>
<dbReference type="PROSITE" id="PS01124">
    <property type="entry name" value="HTH_ARAC_FAMILY_2"/>
    <property type="match status" value="1"/>
</dbReference>
<dbReference type="PANTHER" id="PTHR43130:SF3">
    <property type="entry name" value="HTH-TYPE TRANSCRIPTIONAL REGULATOR RV1931C"/>
    <property type="match status" value="1"/>
</dbReference>
<dbReference type="EMBL" id="JBHSFO010000002">
    <property type="protein sequence ID" value="MFC4603033.1"/>
    <property type="molecule type" value="Genomic_DNA"/>
</dbReference>
<keyword evidence="1" id="KW-0805">Transcription regulation</keyword>
<evidence type="ECO:0000256" key="1">
    <source>
        <dbReference type="ARBA" id="ARBA00023015"/>
    </source>
</evidence>
<dbReference type="InterPro" id="IPR018060">
    <property type="entry name" value="HTH_AraC"/>
</dbReference>
<dbReference type="InterPro" id="IPR002818">
    <property type="entry name" value="DJ-1/PfpI"/>
</dbReference>
<dbReference type="SUPFAM" id="SSF52317">
    <property type="entry name" value="Class I glutamine amidotransferase-like"/>
    <property type="match status" value="1"/>
</dbReference>
<dbReference type="Pfam" id="PF01965">
    <property type="entry name" value="DJ-1_PfpI"/>
    <property type="match status" value="1"/>
</dbReference>
<dbReference type="Gene3D" id="1.10.10.60">
    <property type="entry name" value="Homeodomain-like"/>
    <property type="match status" value="1"/>
</dbReference>
<dbReference type="SMART" id="SM00342">
    <property type="entry name" value="HTH_ARAC"/>
    <property type="match status" value="1"/>
</dbReference>
<name>A0ABV9FMI2_9NOCA</name>
<gene>
    <name evidence="4" type="ORF">ACFO6S_04955</name>
</gene>
<evidence type="ECO:0000313" key="4">
    <source>
        <dbReference type="EMBL" id="MFC4603033.1"/>
    </source>
</evidence>
<evidence type="ECO:0000256" key="2">
    <source>
        <dbReference type="ARBA" id="ARBA00023163"/>
    </source>
</evidence>
<dbReference type="InterPro" id="IPR052158">
    <property type="entry name" value="INH-QAR"/>
</dbReference>
<feature type="domain" description="HTH araC/xylS-type" evidence="3">
    <location>
        <begin position="221"/>
        <end position="319"/>
    </location>
</feature>
<proteinExistence type="predicted"/>